<sequence>MTGEINGDTDAMREFVSRLTHSMDTNPVSPISRRGQTTPCGDVPLDACQALRDACDELTSTDNDTTGQLHEFMSQVEQGFATYSSFVQRIATTYDHADEQSRANFFTTLDSQPGRNQVAIDPRLER</sequence>
<accession>A0ABW5GUN4</accession>
<evidence type="ECO:0000313" key="1">
    <source>
        <dbReference type="EMBL" id="MFD2464587.1"/>
    </source>
</evidence>
<keyword evidence="2" id="KW-1185">Reference proteome</keyword>
<organism evidence="1 2">
    <name type="scientific">Amycolatopsis samaneae</name>
    <dbReference type="NCBI Taxonomy" id="664691"/>
    <lineage>
        <taxon>Bacteria</taxon>
        <taxon>Bacillati</taxon>
        <taxon>Actinomycetota</taxon>
        <taxon>Actinomycetes</taxon>
        <taxon>Pseudonocardiales</taxon>
        <taxon>Pseudonocardiaceae</taxon>
        <taxon>Amycolatopsis</taxon>
    </lineage>
</organism>
<dbReference type="Proteomes" id="UP001597419">
    <property type="component" value="Unassembled WGS sequence"/>
</dbReference>
<dbReference type="EMBL" id="JBHUKU010000026">
    <property type="protein sequence ID" value="MFD2464587.1"/>
    <property type="molecule type" value="Genomic_DNA"/>
</dbReference>
<proteinExistence type="predicted"/>
<dbReference type="RefSeq" id="WP_345385774.1">
    <property type="nucleotide sequence ID" value="NZ_BAABHG010000001.1"/>
</dbReference>
<evidence type="ECO:0000313" key="2">
    <source>
        <dbReference type="Proteomes" id="UP001597419"/>
    </source>
</evidence>
<reference evidence="2" key="1">
    <citation type="journal article" date="2019" name="Int. J. Syst. Evol. Microbiol.">
        <title>The Global Catalogue of Microorganisms (GCM) 10K type strain sequencing project: providing services to taxonomists for standard genome sequencing and annotation.</title>
        <authorList>
            <consortium name="The Broad Institute Genomics Platform"/>
            <consortium name="The Broad Institute Genome Sequencing Center for Infectious Disease"/>
            <person name="Wu L."/>
            <person name="Ma J."/>
        </authorList>
    </citation>
    <scope>NUCLEOTIDE SEQUENCE [LARGE SCALE GENOMIC DNA]</scope>
    <source>
        <strain evidence="2">CGMCC 4.7643</strain>
    </source>
</reference>
<name>A0ABW5GUN4_9PSEU</name>
<protein>
    <submittedName>
        <fullName evidence="1">Uncharacterized protein</fullName>
    </submittedName>
</protein>
<gene>
    <name evidence="1" type="ORF">ACFSYJ_38635</name>
</gene>
<comment type="caution">
    <text evidence="1">The sequence shown here is derived from an EMBL/GenBank/DDBJ whole genome shotgun (WGS) entry which is preliminary data.</text>
</comment>